<reference evidence="1 2" key="1">
    <citation type="submission" date="2019-01" db="EMBL/GenBank/DDBJ databases">
        <title>Spirosoma flava sp. nov., a propanil-degrading bacterium isolated from herbicide-contaminated soil.</title>
        <authorList>
            <person name="Zhang L."/>
            <person name="Jiang J.-D."/>
        </authorList>
    </citation>
    <scope>NUCLEOTIDE SEQUENCE [LARGE SCALE GENOMIC DNA]</scope>
    <source>
        <strain evidence="1 2">TY50</strain>
    </source>
</reference>
<dbReference type="InterPro" id="IPR001387">
    <property type="entry name" value="Cro/C1-type_HTH"/>
</dbReference>
<accession>A0A4Q2UE27</accession>
<dbReference type="AlphaFoldDB" id="A0A4Q2UE27"/>
<gene>
    <name evidence="1" type="ORF">EQG79_29515</name>
</gene>
<dbReference type="EMBL" id="SBLB01000014">
    <property type="protein sequence ID" value="RYC66512.1"/>
    <property type="molecule type" value="Genomic_DNA"/>
</dbReference>
<dbReference type="Proteomes" id="UP000290407">
    <property type="component" value="Unassembled WGS sequence"/>
</dbReference>
<proteinExistence type="predicted"/>
<keyword evidence="2" id="KW-1185">Reference proteome</keyword>
<sequence length="110" mass="12817">MAIDIQPYRSELAHRLGQLRTQFGLSQRDFQDTLGLGQNIIFRAEKDLSMSIEALLALALYYVQEHDINPDWLFNPDNTDLPLLNSQATKNRIKVKIWDRMEEMRVAELV</sequence>
<protein>
    <submittedName>
        <fullName evidence="1">XRE family transcriptional regulator</fullName>
    </submittedName>
</protein>
<evidence type="ECO:0000313" key="2">
    <source>
        <dbReference type="Proteomes" id="UP000290407"/>
    </source>
</evidence>
<dbReference type="InterPro" id="IPR010982">
    <property type="entry name" value="Lambda_DNA-bd_dom_sf"/>
</dbReference>
<dbReference type="SUPFAM" id="SSF47413">
    <property type="entry name" value="lambda repressor-like DNA-binding domains"/>
    <property type="match status" value="1"/>
</dbReference>
<dbReference type="Gene3D" id="1.10.260.40">
    <property type="entry name" value="lambda repressor-like DNA-binding domains"/>
    <property type="match status" value="1"/>
</dbReference>
<comment type="caution">
    <text evidence="1">The sequence shown here is derived from an EMBL/GenBank/DDBJ whole genome shotgun (WGS) entry which is preliminary data.</text>
</comment>
<name>A0A4Q2UE27_9BACT</name>
<dbReference type="CDD" id="cd00093">
    <property type="entry name" value="HTH_XRE"/>
    <property type="match status" value="1"/>
</dbReference>
<dbReference type="RefSeq" id="WP_129606687.1">
    <property type="nucleotide sequence ID" value="NZ_SBLB01000014.1"/>
</dbReference>
<evidence type="ECO:0000313" key="1">
    <source>
        <dbReference type="EMBL" id="RYC66512.1"/>
    </source>
</evidence>
<dbReference type="GO" id="GO:0003677">
    <property type="term" value="F:DNA binding"/>
    <property type="evidence" value="ECO:0007669"/>
    <property type="project" value="InterPro"/>
</dbReference>
<organism evidence="1 2">
    <name type="scientific">Spirosoma sordidisoli</name>
    <dbReference type="NCBI Taxonomy" id="2502893"/>
    <lineage>
        <taxon>Bacteria</taxon>
        <taxon>Pseudomonadati</taxon>
        <taxon>Bacteroidota</taxon>
        <taxon>Cytophagia</taxon>
        <taxon>Cytophagales</taxon>
        <taxon>Cytophagaceae</taxon>
        <taxon>Spirosoma</taxon>
    </lineage>
</organism>